<reference evidence="2" key="1">
    <citation type="journal article" date="2020" name="Stud. Mycol.">
        <title>101 Dothideomycetes genomes: a test case for predicting lifestyles and emergence of pathogens.</title>
        <authorList>
            <person name="Haridas S."/>
            <person name="Albert R."/>
            <person name="Binder M."/>
            <person name="Bloem J."/>
            <person name="Labutti K."/>
            <person name="Salamov A."/>
            <person name="Andreopoulos B."/>
            <person name="Baker S."/>
            <person name="Barry K."/>
            <person name="Bills G."/>
            <person name="Bluhm B."/>
            <person name="Cannon C."/>
            <person name="Castanera R."/>
            <person name="Culley D."/>
            <person name="Daum C."/>
            <person name="Ezra D."/>
            <person name="Gonzalez J."/>
            <person name="Henrissat B."/>
            <person name="Kuo A."/>
            <person name="Liang C."/>
            <person name="Lipzen A."/>
            <person name="Lutzoni F."/>
            <person name="Magnuson J."/>
            <person name="Mondo S."/>
            <person name="Nolan M."/>
            <person name="Ohm R."/>
            <person name="Pangilinan J."/>
            <person name="Park H.-J."/>
            <person name="Ramirez L."/>
            <person name="Alfaro M."/>
            <person name="Sun H."/>
            <person name="Tritt A."/>
            <person name="Yoshinaga Y."/>
            <person name="Zwiers L.-H."/>
            <person name="Turgeon B."/>
            <person name="Goodwin S."/>
            <person name="Spatafora J."/>
            <person name="Crous P."/>
            <person name="Grigoriev I."/>
        </authorList>
    </citation>
    <scope>NUCLEOTIDE SEQUENCE</scope>
    <source>
        <strain evidence="2">CBS 123094</strain>
    </source>
</reference>
<gene>
    <name evidence="2" type="ORF">P154DRAFT_564353</name>
</gene>
<proteinExistence type="predicted"/>
<name>A0A6A5WBG4_9PLEO</name>
<dbReference type="Proteomes" id="UP000799779">
    <property type="component" value="Unassembled WGS sequence"/>
</dbReference>
<organism evidence="2 3">
    <name type="scientific">Amniculicola lignicola CBS 123094</name>
    <dbReference type="NCBI Taxonomy" id="1392246"/>
    <lineage>
        <taxon>Eukaryota</taxon>
        <taxon>Fungi</taxon>
        <taxon>Dikarya</taxon>
        <taxon>Ascomycota</taxon>
        <taxon>Pezizomycotina</taxon>
        <taxon>Dothideomycetes</taxon>
        <taxon>Pleosporomycetidae</taxon>
        <taxon>Pleosporales</taxon>
        <taxon>Amniculicolaceae</taxon>
        <taxon>Amniculicola</taxon>
    </lineage>
</organism>
<dbReference type="EMBL" id="ML977599">
    <property type="protein sequence ID" value="KAF1999012.1"/>
    <property type="molecule type" value="Genomic_DNA"/>
</dbReference>
<dbReference type="OrthoDB" id="407832at2759"/>
<sequence length="246" mass="27917">MSYIGKRPEHSEPHSKKNTPIKEACSPVCDPVPLLIREPPIVQQSFTEAILPSKDLSLAPDKPSFSAFKVTWPLEDPVEAHMFRFFVEIIAPSPLVNLIPAGNEGQSHLSTFELYTIPYYSPSSSKSGVGAACYFAQLRCEVNTMLLKGEPPQGVYGSFPQNLIRPKDEVTWSNRLAWLTTRIAQWATLPKGSREEWEELVALVNEWETSRPATFSPFFYREEDMSQGRYFPDIWFSSPCHSQYLP</sequence>
<keyword evidence="3" id="KW-1185">Reference proteome</keyword>
<dbReference type="AlphaFoldDB" id="A0A6A5WBG4"/>
<evidence type="ECO:0000313" key="2">
    <source>
        <dbReference type="EMBL" id="KAF1999012.1"/>
    </source>
</evidence>
<feature type="region of interest" description="Disordered" evidence="1">
    <location>
        <begin position="1"/>
        <end position="22"/>
    </location>
</feature>
<evidence type="ECO:0000313" key="3">
    <source>
        <dbReference type="Proteomes" id="UP000799779"/>
    </source>
</evidence>
<protein>
    <submittedName>
        <fullName evidence="2">Uncharacterized protein</fullName>
    </submittedName>
</protein>
<evidence type="ECO:0000256" key="1">
    <source>
        <dbReference type="SAM" id="MobiDB-lite"/>
    </source>
</evidence>
<accession>A0A6A5WBG4</accession>
<feature type="compositionally biased region" description="Basic and acidic residues" evidence="1">
    <location>
        <begin position="1"/>
        <end position="15"/>
    </location>
</feature>